<dbReference type="InterPro" id="IPR013108">
    <property type="entry name" value="Amidohydro_3"/>
</dbReference>
<dbReference type="OrthoDB" id="5734927at2"/>
<comment type="caution">
    <text evidence="2">The sequence shown here is derived from an EMBL/GenBank/DDBJ whole genome shotgun (WGS) entry which is preliminary data.</text>
</comment>
<sequence length="653" mass="71968">MSTKRTLALVLSGLVLVMGCTPERPSADKYFFNGTIYTADADQSVVEAMALKGDKILAVGSVEEVSVFVTDQTEQIDLANQFLMPGIHDSHIHPLLALEQTTCVLPDQNEFDLAELVGTLQTCVTEHPSLPDEGGWITVSQFNGYGSDSPVFLGDYPDIATGLDEVSSKHKIILIGNDGHAYAVNHYALQRAATFQGEAIVINADTLSNELSSYRELIPLNEAGKPKGQLRSQAAWDLFKYETTTVEQFIARADEINQYFLSNGITALSEAWAAERDIAVYSALAEANDLAPRVSLSYGLKKDVHVNESGELELDMLIDDVREAQTALAAFDRLSIEGIKLFVDGVIEYPTQTAALFEPYKSAEIAANGDTHYDDHTSIARGYLELQPEAVGRLVNRADQEGLVMHFHAIGDRAVSIALDAVAVARSERDSKLPHNISHLQLVQREDIPRFAELEVFATPTPSWFTPWQAYDQSVIPFISKVANIYDVDDLYREDSEYLRNVYPAESIRSAGGMLSFGSDAPVDFQGPRPFTNIVGAFLRADWVAENALDEESEWQWVVMNAAERLSMKDVLDAYTINGAKAMRHAQQTGSLEVGKHADFIILNNDLLALASVFDPSDEETAESIYNACDKLYDDSYCTTEVIATYINGARVF</sequence>
<dbReference type="InterPro" id="IPR032466">
    <property type="entry name" value="Metal_Hydrolase"/>
</dbReference>
<dbReference type="AlphaFoldDB" id="A0A3M0AIX3"/>
<dbReference type="Gene3D" id="3.20.20.140">
    <property type="entry name" value="Metal-dependent hydrolases"/>
    <property type="match status" value="1"/>
</dbReference>
<dbReference type="PANTHER" id="PTHR22642:SF2">
    <property type="entry name" value="PROTEIN LONG AFTER FAR-RED 3"/>
    <property type="match status" value="1"/>
</dbReference>
<name>A0A3M0AIX3_9GAMM</name>
<evidence type="ECO:0000259" key="1">
    <source>
        <dbReference type="Pfam" id="PF07969"/>
    </source>
</evidence>
<feature type="domain" description="Amidohydrolase 3" evidence="1">
    <location>
        <begin position="76"/>
        <end position="652"/>
    </location>
</feature>
<dbReference type="InterPro" id="IPR011059">
    <property type="entry name" value="Metal-dep_hydrolase_composite"/>
</dbReference>
<dbReference type="Gene3D" id="2.30.40.10">
    <property type="entry name" value="Urease, subunit C, domain 1"/>
    <property type="match status" value="1"/>
</dbReference>
<evidence type="ECO:0000313" key="2">
    <source>
        <dbReference type="EMBL" id="RMA82505.1"/>
    </source>
</evidence>
<dbReference type="Pfam" id="PF07969">
    <property type="entry name" value="Amidohydro_3"/>
    <property type="match status" value="1"/>
</dbReference>
<dbReference type="SUPFAM" id="SSF51338">
    <property type="entry name" value="Composite domain of metallo-dependent hydrolases"/>
    <property type="match status" value="1"/>
</dbReference>
<reference evidence="2 3" key="1">
    <citation type="submission" date="2018-10" db="EMBL/GenBank/DDBJ databases">
        <title>Genomic Encyclopedia of Type Strains, Phase IV (KMG-IV): sequencing the most valuable type-strain genomes for metagenomic binning, comparative biology and taxonomic classification.</title>
        <authorList>
            <person name="Goeker M."/>
        </authorList>
    </citation>
    <scope>NUCLEOTIDE SEQUENCE [LARGE SCALE GENOMIC DNA]</scope>
    <source>
        <strain evidence="2 3">DSM 25080</strain>
    </source>
</reference>
<keyword evidence="3" id="KW-1185">Reference proteome</keyword>
<dbReference type="PROSITE" id="PS51257">
    <property type="entry name" value="PROKAR_LIPOPROTEIN"/>
    <property type="match status" value="1"/>
</dbReference>
<gene>
    <name evidence="2" type="ORF">DFR27_0455</name>
</gene>
<dbReference type="RefSeq" id="WP_121875832.1">
    <property type="nucleotide sequence ID" value="NZ_REFJ01000001.1"/>
</dbReference>
<proteinExistence type="predicted"/>
<dbReference type="GO" id="GO:0016810">
    <property type="term" value="F:hydrolase activity, acting on carbon-nitrogen (but not peptide) bonds"/>
    <property type="evidence" value="ECO:0007669"/>
    <property type="project" value="InterPro"/>
</dbReference>
<protein>
    <recommendedName>
        <fullName evidence="1">Amidohydrolase 3 domain-containing protein</fullName>
    </recommendedName>
</protein>
<dbReference type="PANTHER" id="PTHR22642">
    <property type="entry name" value="IMIDAZOLONEPROPIONASE"/>
    <property type="match status" value="1"/>
</dbReference>
<dbReference type="Gene3D" id="3.10.310.70">
    <property type="match status" value="1"/>
</dbReference>
<evidence type="ECO:0000313" key="3">
    <source>
        <dbReference type="Proteomes" id="UP000267187"/>
    </source>
</evidence>
<accession>A0A3M0AIX3</accession>
<dbReference type="EMBL" id="REFJ01000001">
    <property type="protein sequence ID" value="RMA82505.1"/>
    <property type="molecule type" value="Genomic_DNA"/>
</dbReference>
<organism evidence="2 3">
    <name type="scientific">Umboniibacter marinipuniceus</name>
    <dbReference type="NCBI Taxonomy" id="569599"/>
    <lineage>
        <taxon>Bacteria</taxon>
        <taxon>Pseudomonadati</taxon>
        <taxon>Pseudomonadota</taxon>
        <taxon>Gammaproteobacteria</taxon>
        <taxon>Cellvibrionales</taxon>
        <taxon>Cellvibrionaceae</taxon>
        <taxon>Umboniibacter</taxon>
    </lineage>
</organism>
<dbReference type="Proteomes" id="UP000267187">
    <property type="component" value="Unassembled WGS sequence"/>
</dbReference>
<dbReference type="SUPFAM" id="SSF51556">
    <property type="entry name" value="Metallo-dependent hydrolases"/>
    <property type="match status" value="1"/>
</dbReference>